<sequence>MATIKEVAAHAGVTPTTVTNVLRGRGRVGDATRDRVLAAVAATNYHPNLNARALVERKSPTLALMLGCLTNPFYPEFTLQAHLAARSENRFLLICNTDYEEDGGRQFLNEVAGSLSDGVLVANKGNLNLEQFKSIEKRGVPVVISIWEDPAQHPGIPCIAFDSTKAGKMATQHLIDLGHQHIGALIASPAEGIHAGRYAGYRDALEEANLPVKTKQIRFCEDTYEDGYRTAFELLTTNKGMTALFVSNDLPAIGVLDAAAEMGLRVPEDISVVSVTNIHMASQSRPGLTTVAIPTTEMAFEAIEMLLELTRNKPAQPPMKVIEKLRLVERHSTGAPKA</sequence>
<dbReference type="SUPFAM" id="SSF47413">
    <property type="entry name" value="lambda repressor-like DNA-binding domains"/>
    <property type="match status" value="1"/>
</dbReference>
<dbReference type="InterPro" id="IPR000843">
    <property type="entry name" value="HTH_LacI"/>
</dbReference>
<evidence type="ECO:0000259" key="4">
    <source>
        <dbReference type="PROSITE" id="PS50932"/>
    </source>
</evidence>
<dbReference type="PANTHER" id="PTHR30146:SF109">
    <property type="entry name" value="HTH-TYPE TRANSCRIPTIONAL REGULATOR GALS"/>
    <property type="match status" value="1"/>
</dbReference>
<feature type="domain" description="HTH lacI-type" evidence="4">
    <location>
        <begin position="2"/>
        <end position="56"/>
    </location>
</feature>
<proteinExistence type="predicted"/>
<dbReference type="Gene3D" id="1.10.260.40">
    <property type="entry name" value="lambda repressor-like DNA-binding domains"/>
    <property type="match status" value="1"/>
</dbReference>
<dbReference type="PANTHER" id="PTHR30146">
    <property type="entry name" value="LACI-RELATED TRANSCRIPTIONAL REPRESSOR"/>
    <property type="match status" value="1"/>
</dbReference>
<protein>
    <submittedName>
        <fullName evidence="5">LacI family transcriptional regulator</fullName>
    </submittedName>
</protein>
<name>A0ABQ2PJ70_9NEIS</name>
<keyword evidence="3" id="KW-0804">Transcription</keyword>
<gene>
    <name evidence="5" type="ORF">GCM10010971_11330</name>
</gene>
<keyword evidence="2" id="KW-0238">DNA-binding</keyword>
<dbReference type="CDD" id="cd06267">
    <property type="entry name" value="PBP1_LacI_sugar_binding-like"/>
    <property type="match status" value="1"/>
</dbReference>
<dbReference type="InterPro" id="IPR028082">
    <property type="entry name" value="Peripla_BP_I"/>
</dbReference>
<dbReference type="Pfam" id="PF00356">
    <property type="entry name" value="LacI"/>
    <property type="match status" value="1"/>
</dbReference>
<dbReference type="SUPFAM" id="SSF53822">
    <property type="entry name" value="Periplasmic binding protein-like I"/>
    <property type="match status" value="1"/>
</dbReference>
<dbReference type="CDD" id="cd01392">
    <property type="entry name" value="HTH_LacI"/>
    <property type="match status" value="1"/>
</dbReference>
<evidence type="ECO:0000313" key="6">
    <source>
        <dbReference type="Proteomes" id="UP000621859"/>
    </source>
</evidence>
<dbReference type="Proteomes" id="UP000621859">
    <property type="component" value="Unassembled WGS sequence"/>
</dbReference>
<dbReference type="InterPro" id="IPR046335">
    <property type="entry name" value="LacI/GalR-like_sensor"/>
</dbReference>
<evidence type="ECO:0000256" key="2">
    <source>
        <dbReference type="ARBA" id="ARBA00023125"/>
    </source>
</evidence>
<dbReference type="Pfam" id="PF13377">
    <property type="entry name" value="Peripla_BP_3"/>
    <property type="match status" value="1"/>
</dbReference>
<evidence type="ECO:0000256" key="3">
    <source>
        <dbReference type="ARBA" id="ARBA00023163"/>
    </source>
</evidence>
<keyword evidence="6" id="KW-1185">Reference proteome</keyword>
<accession>A0ABQ2PJ70</accession>
<reference evidence="6" key="1">
    <citation type="journal article" date="2019" name="Int. J. Syst. Evol. Microbiol.">
        <title>The Global Catalogue of Microorganisms (GCM) 10K type strain sequencing project: providing services to taxonomists for standard genome sequencing and annotation.</title>
        <authorList>
            <consortium name="The Broad Institute Genomics Platform"/>
            <consortium name="The Broad Institute Genome Sequencing Center for Infectious Disease"/>
            <person name="Wu L."/>
            <person name="Ma J."/>
        </authorList>
    </citation>
    <scope>NUCLEOTIDE SEQUENCE [LARGE SCALE GENOMIC DNA]</scope>
    <source>
        <strain evidence="6">CGMCC 1.8860</strain>
    </source>
</reference>
<keyword evidence="1" id="KW-0805">Transcription regulation</keyword>
<dbReference type="InterPro" id="IPR010982">
    <property type="entry name" value="Lambda_DNA-bd_dom_sf"/>
</dbReference>
<evidence type="ECO:0000256" key="1">
    <source>
        <dbReference type="ARBA" id="ARBA00023015"/>
    </source>
</evidence>
<dbReference type="RefSeq" id="WP_188690034.1">
    <property type="nucleotide sequence ID" value="NZ_BMLY01000001.1"/>
</dbReference>
<dbReference type="Gene3D" id="3.40.50.2300">
    <property type="match status" value="2"/>
</dbReference>
<dbReference type="SMART" id="SM00354">
    <property type="entry name" value="HTH_LACI"/>
    <property type="match status" value="1"/>
</dbReference>
<comment type="caution">
    <text evidence="5">The sequence shown here is derived from an EMBL/GenBank/DDBJ whole genome shotgun (WGS) entry which is preliminary data.</text>
</comment>
<dbReference type="PROSITE" id="PS00356">
    <property type="entry name" value="HTH_LACI_1"/>
    <property type="match status" value="1"/>
</dbReference>
<evidence type="ECO:0000313" key="5">
    <source>
        <dbReference type="EMBL" id="GGP25314.1"/>
    </source>
</evidence>
<dbReference type="PROSITE" id="PS50932">
    <property type="entry name" value="HTH_LACI_2"/>
    <property type="match status" value="1"/>
</dbReference>
<dbReference type="EMBL" id="BMLY01000001">
    <property type="protein sequence ID" value="GGP25314.1"/>
    <property type="molecule type" value="Genomic_DNA"/>
</dbReference>
<organism evidence="5 6">
    <name type="scientific">Silvimonas amylolytica</name>
    <dbReference type="NCBI Taxonomy" id="449663"/>
    <lineage>
        <taxon>Bacteria</taxon>
        <taxon>Pseudomonadati</taxon>
        <taxon>Pseudomonadota</taxon>
        <taxon>Betaproteobacteria</taxon>
        <taxon>Neisseriales</taxon>
        <taxon>Chitinibacteraceae</taxon>
        <taxon>Silvimonas</taxon>
    </lineage>
</organism>